<dbReference type="SMART" id="SM00220">
    <property type="entry name" value="S_TKc"/>
    <property type="match status" value="1"/>
</dbReference>
<proteinExistence type="predicted"/>
<feature type="compositionally biased region" description="Basic and acidic residues" evidence="1">
    <location>
        <begin position="169"/>
        <end position="181"/>
    </location>
</feature>
<keyword evidence="3" id="KW-0732">Signal</keyword>
<feature type="transmembrane region" description="Helical" evidence="2">
    <location>
        <begin position="518"/>
        <end position="538"/>
    </location>
</feature>
<feature type="compositionally biased region" description="Basic residues" evidence="1">
    <location>
        <begin position="225"/>
        <end position="242"/>
    </location>
</feature>
<reference evidence="5" key="1">
    <citation type="submission" date="2014-11" db="EMBL/GenBank/DDBJ databases">
        <authorList>
            <person name="Otto D Thomas"/>
            <person name="Naeem Raeece"/>
        </authorList>
    </citation>
    <scope>NUCLEOTIDE SEQUENCE</scope>
</reference>
<feature type="compositionally biased region" description="Polar residues" evidence="1">
    <location>
        <begin position="76"/>
        <end position="85"/>
    </location>
</feature>
<sequence length="588" mass="64414">MLRSYGFSPHRHRCTCWGLLSLLLLVLIPLAQPSRVLKQAGVPGGPDSRENGPQSWVQTFRGKPPHSSEEEASLPPQKTTLTSAGESPPAMKDSEEDPPGPDTKSQKPVKTKNALVSGRRKKTEGTEFEPETETETAVLPGEDGPTTPVASNLPGSPKGDAATTANMCDGDRDVDPPDSETRTVSADSTPSSTGSPLIPALILPDADATGHPAEPPPGPSEVSPAKRRHKPGAPRRHRHGKDLRKWGAVPDPGGGGDPTGLKQYERENMRKALLHNALNKDCSAPVTDMLKKKDPIPLSLRGDICACFKPLRHLGSGGFADVFESSFLHDPYGVMHPLVEENGRGFTKFAMKVSRAPTKNYVHFSREAQVFTGPEQLMNFNLKMQDKIGASVEIDSVAIVMQKGEGSDLFDFVKNHFDHKPVLQDHVFRFLAKAIADLAGALSVMAQRDLFLRDIKAENVIVDDSWPLDPKKTSVMIVDVDPESFTPALTFPYEMLVEEGPGMISATPVDTRPEQGMWAVWHLGVIAFFVLTGRLPYVSIWTHDERERMCVPDQPNMNHAEMWDISRFLDRWPADSDLDVSLSTCALE</sequence>
<dbReference type="AlphaFoldDB" id="A0A0G4IDA5"/>
<evidence type="ECO:0000256" key="2">
    <source>
        <dbReference type="SAM" id="Phobius"/>
    </source>
</evidence>
<dbReference type="SUPFAM" id="SSF56112">
    <property type="entry name" value="Protein kinase-like (PK-like)"/>
    <property type="match status" value="1"/>
</dbReference>
<dbReference type="InterPro" id="IPR000719">
    <property type="entry name" value="Prot_kinase_dom"/>
</dbReference>
<keyword evidence="2" id="KW-0472">Membrane</keyword>
<dbReference type="EMBL" id="CDMZ01005851">
    <property type="protein sequence ID" value="CEM55193.1"/>
    <property type="molecule type" value="Genomic_DNA"/>
</dbReference>
<dbReference type="Gene3D" id="1.10.510.10">
    <property type="entry name" value="Transferase(Phosphotransferase) domain 1"/>
    <property type="match status" value="1"/>
</dbReference>
<protein>
    <recommendedName>
        <fullName evidence="4">Protein kinase domain-containing protein</fullName>
    </recommendedName>
</protein>
<feature type="compositionally biased region" description="Polar residues" evidence="1">
    <location>
        <begin position="182"/>
        <end position="195"/>
    </location>
</feature>
<evidence type="ECO:0000313" key="5">
    <source>
        <dbReference type="EMBL" id="CEM55193.1"/>
    </source>
</evidence>
<feature type="domain" description="Protein kinase" evidence="4">
    <location>
        <begin position="308"/>
        <end position="588"/>
    </location>
</feature>
<evidence type="ECO:0000256" key="3">
    <source>
        <dbReference type="SAM" id="SignalP"/>
    </source>
</evidence>
<name>A0A0G4IDA5_9ALVE</name>
<evidence type="ECO:0000256" key="1">
    <source>
        <dbReference type="SAM" id="MobiDB-lite"/>
    </source>
</evidence>
<dbReference type="InterPro" id="IPR011009">
    <property type="entry name" value="Kinase-like_dom_sf"/>
</dbReference>
<dbReference type="GO" id="GO:0004672">
    <property type="term" value="F:protein kinase activity"/>
    <property type="evidence" value="ECO:0007669"/>
    <property type="project" value="InterPro"/>
</dbReference>
<evidence type="ECO:0000259" key="4">
    <source>
        <dbReference type="PROSITE" id="PS50011"/>
    </source>
</evidence>
<accession>A0A0G4IDA5</accession>
<feature type="chain" id="PRO_5005192884" description="Protein kinase domain-containing protein" evidence="3">
    <location>
        <begin position="34"/>
        <end position="588"/>
    </location>
</feature>
<keyword evidence="2" id="KW-1133">Transmembrane helix</keyword>
<dbReference type="GO" id="GO:0005524">
    <property type="term" value="F:ATP binding"/>
    <property type="evidence" value="ECO:0007669"/>
    <property type="project" value="InterPro"/>
</dbReference>
<dbReference type="VEuPathDB" id="CryptoDB:Cvel_13348"/>
<feature type="signal peptide" evidence="3">
    <location>
        <begin position="1"/>
        <end position="33"/>
    </location>
</feature>
<gene>
    <name evidence="5" type="ORF">Cvel_13348</name>
</gene>
<dbReference type="PROSITE" id="PS50011">
    <property type="entry name" value="PROTEIN_KINASE_DOM"/>
    <property type="match status" value="1"/>
</dbReference>
<keyword evidence="2" id="KW-0812">Transmembrane</keyword>
<feature type="region of interest" description="Disordered" evidence="1">
    <location>
        <begin position="39"/>
        <end position="258"/>
    </location>
</feature>
<organism evidence="5">
    <name type="scientific">Chromera velia CCMP2878</name>
    <dbReference type="NCBI Taxonomy" id="1169474"/>
    <lineage>
        <taxon>Eukaryota</taxon>
        <taxon>Sar</taxon>
        <taxon>Alveolata</taxon>
        <taxon>Colpodellida</taxon>
        <taxon>Chromeraceae</taxon>
        <taxon>Chromera</taxon>
    </lineage>
</organism>